<dbReference type="EC" id="1.1.1.6" evidence="4"/>
<dbReference type="SUPFAM" id="SSF56796">
    <property type="entry name" value="Dehydroquinate synthase-like"/>
    <property type="match status" value="1"/>
</dbReference>
<name>A0A9N8CZ55_9ENTR</name>
<dbReference type="Proteomes" id="UP000834503">
    <property type="component" value="Unassembled WGS sequence"/>
</dbReference>
<dbReference type="GO" id="GO:0046872">
    <property type="term" value="F:metal ion binding"/>
    <property type="evidence" value="ECO:0007669"/>
    <property type="project" value="UniProtKB-KW"/>
</dbReference>
<evidence type="ECO:0000313" key="5">
    <source>
        <dbReference type="Proteomes" id="UP000834503"/>
    </source>
</evidence>
<dbReference type="PANTHER" id="PTHR43616:SF5">
    <property type="entry name" value="GLYCEROL DEHYDROGENASE 1"/>
    <property type="match status" value="1"/>
</dbReference>
<reference evidence="4" key="1">
    <citation type="submission" date="2020-05" db="EMBL/GenBank/DDBJ databases">
        <authorList>
            <person name="Delgado-Blas J."/>
        </authorList>
    </citation>
    <scope>NUCLEOTIDE SEQUENCE</scope>
    <source>
        <strain evidence="4">BB1459</strain>
    </source>
</reference>
<evidence type="ECO:0000256" key="2">
    <source>
        <dbReference type="ARBA" id="ARBA00023002"/>
    </source>
</evidence>
<evidence type="ECO:0000256" key="3">
    <source>
        <dbReference type="ARBA" id="ARBA00023027"/>
    </source>
</evidence>
<sequence length="82" mass="8879">MLQNSPMEEIETVLNFCQKVGLPVTLAEMGVKDDIDGKIMAVAKATCAEGETIHNMPFPVTPESVHAAILTADLLGQQWLAR</sequence>
<proteinExistence type="predicted"/>
<evidence type="ECO:0000256" key="1">
    <source>
        <dbReference type="ARBA" id="ARBA00022723"/>
    </source>
</evidence>
<comment type="caution">
    <text evidence="4">The sequence shown here is derived from an EMBL/GenBank/DDBJ whole genome shotgun (WGS) entry which is preliminary data.</text>
</comment>
<dbReference type="GO" id="GO:0005829">
    <property type="term" value="C:cytosol"/>
    <property type="evidence" value="ECO:0007669"/>
    <property type="project" value="TreeGrafter"/>
</dbReference>
<keyword evidence="1" id="KW-0479">Metal-binding</keyword>
<keyword evidence="3" id="KW-0520">NAD</keyword>
<dbReference type="GO" id="GO:0008888">
    <property type="term" value="F:glycerol dehydrogenase (NAD+) activity"/>
    <property type="evidence" value="ECO:0007669"/>
    <property type="project" value="UniProtKB-EC"/>
</dbReference>
<dbReference type="Gene3D" id="1.20.1090.10">
    <property type="entry name" value="Dehydroquinate synthase-like - alpha domain"/>
    <property type="match status" value="1"/>
</dbReference>
<protein>
    <submittedName>
        <fullName evidence="4">Glycerol dehydrogenase</fullName>
        <ecNumber evidence="4">1.1.1.6</ecNumber>
    </submittedName>
</protein>
<organism evidence="4 5">
    <name type="scientific">Citrobacter werkmanii</name>
    <dbReference type="NCBI Taxonomy" id="67827"/>
    <lineage>
        <taxon>Bacteria</taxon>
        <taxon>Pseudomonadati</taxon>
        <taxon>Pseudomonadota</taxon>
        <taxon>Gammaproteobacteria</taxon>
        <taxon>Enterobacterales</taxon>
        <taxon>Enterobacteriaceae</taxon>
        <taxon>Citrobacter</taxon>
        <taxon>Citrobacter freundii complex</taxon>
    </lineage>
</organism>
<dbReference type="EMBL" id="CAHPQX010000265">
    <property type="protein sequence ID" value="CAB5615121.1"/>
    <property type="molecule type" value="Genomic_DNA"/>
</dbReference>
<evidence type="ECO:0000313" key="4">
    <source>
        <dbReference type="EMBL" id="CAB5615121.1"/>
    </source>
</evidence>
<dbReference type="PANTHER" id="PTHR43616">
    <property type="entry name" value="GLYCEROL DEHYDROGENASE"/>
    <property type="match status" value="1"/>
</dbReference>
<dbReference type="AlphaFoldDB" id="A0A9N8CZ55"/>
<keyword evidence="2 4" id="KW-0560">Oxidoreductase</keyword>
<accession>A0A9N8CZ55</accession>
<gene>
    <name evidence="4" type="primary">dhaD_3</name>
    <name evidence="4" type="ORF">GHA_05969</name>
</gene>
<dbReference type="InterPro" id="IPR016205">
    <property type="entry name" value="Glycerol_DH"/>
</dbReference>